<sequence length="155" mass="17460">MTITGMSNLDRAVNTLNIWLSDLEARLGWDERPRTYRALEATLCTLRDHLTPEQGAHLSAQLPLIVRGAYYRGWSPANTPVKDRNLDAFLDHVRQGLEEGPGKEKVDPLRVTRAVFGLLNERISSGEVARVRGELHSSIDAIWPERGEQGGEYFH</sequence>
<proteinExistence type="predicted"/>
<evidence type="ECO:0000313" key="2">
    <source>
        <dbReference type="Proteomes" id="UP000249169"/>
    </source>
</evidence>
<keyword evidence="2" id="KW-1185">Reference proteome</keyword>
<organism evidence="1 2">
    <name type="scientific">Lujinxingia litoralis</name>
    <dbReference type="NCBI Taxonomy" id="2211119"/>
    <lineage>
        <taxon>Bacteria</taxon>
        <taxon>Deltaproteobacteria</taxon>
        <taxon>Bradymonadales</taxon>
        <taxon>Lujinxingiaceae</taxon>
        <taxon>Lujinxingia</taxon>
    </lineage>
</organism>
<accession>A0A328C845</accession>
<dbReference type="EMBL" id="QHKO01000001">
    <property type="protein sequence ID" value="RAL24767.1"/>
    <property type="molecule type" value="Genomic_DNA"/>
</dbReference>
<dbReference type="OrthoDB" id="20942at2"/>
<dbReference type="Pfam" id="PF10025">
    <property type="entry name" value="DUF2267"/>
    <property type="match status" value="1"/>
</dbReference>
<protein>
    <submittedName>
        <fullName evidence="1">DUF2267 domain-containing protein</fullName>
    </submittedName>
</protein>
<gene>
    <name evidence="1" type="ORF">DL240_00730</name>
</gene>
<name>A0A328C845_9DELT</name>
<dbReference type="Gene3D" id="1.10.490.110">
    <property type="entry name" value="Uncharacterized conserved protein DUF2267"/>
    <property type="match status" value="1"/>
</dbReference>
<dbReference type="Proteomes" id="UP000249169">
    <property type="component" value="Unassembled WGS sequence"/>
</dbReference>
<dbReference type="InterPro" id="IPR018727">
    <property type="entry name" value="DUF2267"/>
</dbReference>
<comment type="caution">
    <text evidence="1">The sequence shown here is derived from an EMBL/GenBank/DDBJ whole genome shotgun (WGS) entry which is preliminary data.</text>
</comment>
<reference evidence="1 2" key="1">
    <citation type="submission" date="2018-05" db="EMBL/GenBank/DDBJ databases">
        <title>Lujinxingia marina gen. nov. sp. nov., a new facultative anaerobic member of the class Deltaproteobacteria, and proposal of Lujinxingaceae fam. nov.</title>
        <authorList>
            <person name="Li C.-M."/>
        </authorList>
    </citation>
    <scope>NUCLEOTIDE SEQUENCE [LARGE SCALE GENOMIC DNA]</scope>
    <source>
        <strain evidence="1 2">B210</strain>
    </source>
</reference>
<dbReference type="AlphaFoldDB" id="A0A328C845"/>
<dbReference type="InterPro" id="IPR038282">
    <property type="entry name" value="DUF2267_sf"/>
</dbReference>
<evidence type="ECO:0000313" key="1">
    <source>
        <dbReference type="EMBL" id="RAL24767.1"/>
    </source>
</evidence>
<dbReference type="RefSeq" id="WP_111727939.1">
    <property type="nucleotide sequence ID" value="NZ_QHKO01000001.1"/>
</dbReference>